<comment type="subcellular location">
    <subcellularLocation>
        <location evidence="2">Cell inner membrane</location>
        <topology evidence="2">Multi-pass membrane protein</topology>
    </subcellularLocation>
</comment>
<dbReference type="Gene3D" id="3.40.50.2300">
    <property type="match status" value="1"/>
</dbReference>
<dbReference type="GO" id="GO:0006355">
    <property type="term" value="P:regulation of DNA-templated transcription"/>
    <property type="evidence" value="ECO:0007669"/>
    <property type="project" value="InterPro"/>
</dbReference>
<dbReference type="SUPFAM" id="SSF55785">
    <property type="entry name" value="PYP-like sensor domain (PAS domain)"/>
    <property type="match status" value="3"/>
</dbReference>
<dbReference type="EMBL" id="CP011801">
    <property type="protein sequence ID" value="ALA58969.1"/>
    <property type="molecule type" value="Genomic_DNA"/>
</dbReference>
<evidence type="ECO:0000256" key="6">
    <source>
        <dbReference type="ARBA" id="ARBA00022553"/>
    </source>
</evidence>
<evidence type="ECO:0000256" key="13">
    <source>
        <dbReference type="ARBA" id="ARBA00023136"/>
    </source>
</evidence>
<dbReference type="Pfam" id="PF00072">
    <property type="entry name" value="Response_reg"/>
    <property type="match status" value="1"/>
</dbReference>
<accession>A0A0K2GDP5</accession>
<feature type="domain" description="PAS" evidence="16">
    <location>
        <begin position="17"/>
        <end position="92"/>
    </location>
</feature>
<feature type="domain" description="PAS" evidence="16">
    <location>
        <begin position="276"/>
        <end position="348"/>
    </location>
</feature>
<keyword evidence="6 14" id="KW-0597">Phosphoprotein</keyword>
<dbReference type="PANTHER" id="PTHR43304:SF1">
    <property type="entry name" value="PAC DOMAIN-CONTAINING PROTEIN"/>
    <property type="match status" value="1"/>
</dbReference>
<keyword evidence="4" id="KW-1003">Cell membrane</keyword>
<keyword evidence="5" id="KW-0997">Cell inner membrane</keyword>
<dbReference type="InterPro" id="IPR003594">
    <property type="entry name" value="HATPase_dom"/>
</dbReference>
<evidence type="ECO:0000256" key="3">
    <source>
        <dbReference type="ARBA" id="ARBA00012438"/>
    </source>
</evidence>
<dbReference type="CDD" id="cd16917">
    <property type="entry name" value="HATPase_UhpB-NarQ-NarX-like"/>
    <property type="match status" value="1"/>
</dbReference>
<sequence length="803" mass="89885">MLHIVHDKRAEQELARVKDQLSVILEAAGEGIYGLDAEGRATFINQAGAAMFGYRQEELLGRNLHELLHYAHPDGRPYAHEDCPIEAVLRDGRAHRGDDQLFWRKDGAPLPVSFTSSPIQEDGRVTGAVVVLSDVTDRRRAQEAVRASEERFRRAADSAGAVVYDIDLAHPEQAIVHGMDRLAGLTREEIRFELEWWKSRIHPDDLPGYLAQLNRQMEQGGVMKASFRLKHASGSWMWVQSSREVLLDRHGKAARVVGAIVDISHRLAADEALRESEERLRLALSAGQMGTWDVDLATERTRWDAHEYALLGLREGETTPSRDAFYACVHPDDRALIQQAVERAVAEAGDMDYEFRVVHPDGQLRWLAARGQVMKDERGRPLRIVGVNYDVTQRKRIEERLRSFTLELEWRVAERTRELVQSHDRLRALATELNLTEQRERKRLATDLHDYLAQLLALVRMKLGQLKRVPAHGQPELLAETEQVVNEALTYTRTLVTQLSPPVLHEFGLPVALQWLAEQMVRQELSVEVRQSVPDRLELPEDQAVLLFQSVRELLVNVRKHARTHRAVVTIDERQGELVIGVQDEGVGGAAPQPTRDGPTAASSKFGLFSIRERMLAIGGRFDFESVPGRGTTATLALLLGSAECRAPRAEQDRSTFSSALGPRSSALHGSLERIRVLLVDDHAMVREGLRGLLTEHADVEVVGEAWDGEEAVAFADRLRPDVIIMDVNMPRMDGLEATRRIKAAFRSIAVVGLSVNSSPQVEDAMRASGADAFLSKGAAGEQIYRTIVETAKRSVERESAER</sequence>
<evidence type="ECO:0000313" key="18">
    <source>
        <dbReference type="EMBL" id="ALA58969.1"/>
    </source>
</evidence>
<dbReference type="NCBIfam" id="TIGR00229">
    <property type="entry name" value="sensory_box"/>
    <property type="match status" value="3"/>
</dbReference>
<proteinExistence type="predicted"/>
<dbReference type="Gene3D" id="3.30.565.10">
    <property type="entry name" value="Histidine kinase-like ATPase, C-terminal domain"/>
    <property type="match status" value="1"/>
</dbReference>
<dbReference type="InterPro" id="IPR035965">
    <property type="entry name" value="PAS-like_dom_sf"/>
</dbReference>
<dbReference type="CDD" id="cd17535">
    <property type="entry name" value="REC_NarL-like"/>
    <property type="match status" value="1"/>
</dbReference>
<evidence type="ECO:0000256" key="5">
    <source>
        <dbReference type="ARBA" id="ARBA00022519"/>
    </source>
</evidence>
<dbReference type="SUPFAM" id="SSF55874">
    <property type="entry name" value="ATPase domain of HSP90 chaperone/DNA topoisomerase II/histidine kinase"/>
    <property type="match status" value="1"/>
</dbReference>
<dbReference type="EC" id="2.7.13.3" evidence="3"/>
<evidence type="ECO:0000256" key="10">
    <source>
        <dbReference type="ARBA" id="ARBA00022741"/>
    </source>
</evidence>
<dbReference type="InterPro" id="IPR011712">
    <property type="entry name" value="Sig_transdc_His_kin_sub3_dim/P"/>
</dbReference>
<dbReference type="CDD" id="cd00130">
    <property type="entry name" value="PAS"/>
    <property type="match status" value="3"/>
</dbReference>
<feature type="domain" description="Response regulatory" evidence="15">
    <location>
        <begin position="676"/>
        <end position="792"/>
    </location>
</feature>
<organism evidence="18 19">
    <name type="scientific">Nitrospira moscoviensis</name>
    <dbReference type="NCBI Taxonomy" id="42253"/>
    <lineage>
        <taxon>Bacteria</taxon>
        <taxon>Pseudomonadati</taxon>
        <taxon>Nitrospirota</taxon>
        <taxon>Nitrospiria</taxon>
        <taxon>Nitrospirales</taxon>
        <taxon>Nitrospiraceae</taxon>
        <taxon>Nitrospira</taxon>
    </lineage>
</organism>
<dbReference type="InterPro" id="IPR058245">
    <property type="entry name" value="NreC/VraR/RcsB-like_REC"/>
</dbReference>
<evidence type="ECO:0000256" key="2">
    <source>
        <dbReference type="ARBA" id="ARBA00004429"/>
    </source>
</evidence>
<keyword evidence="19" id="KW-1185">Reference proteome</keyword>
<keyword evidence="9" id="KW-0677">Repeat</keyword>
<dbReference type="Pfam" id="PF07730">
    <property type="entry name" value="HisKA_3"/>
    <property type="match status" value="1"/>
</dbReference>
<feature type="domain" description="PAC" evidence="17">
    <location>
        <begin position="96"/>
        <end position="147"/>
    </location>
</feature>
<dbReference type="GO" id="GO:0000166">
    <property type="term" value="F:nucleotide binding"/>
    <property type="evidence" value="ECO:0007669"/>
    <property type="project" value="UniProtKB-KW"/>
</dbReference>
<comment type="catalytic activity">
    <reaction evidence="1">
        <text>ATP + protein L-histidine = ADP + protein N-phospho-L-histidine.</text>
        <dbReference type="EC" id="2.7.13.3"/>
    </reaction>
</comment>
<keyword evidence="7" id="KW-0808">Transferase</keyword>
<dbReference type="InterPro" id="IPR000700">
    <property type="entry name" value="PAS-assoc_C"/>
</dbReference>
<dbReference type="STRING" id="42253.NITMOv2_2556"/>
<dbReference type="SMART" id="SM00448">
    <property type="entry name" value="REC"/>
    <property type="match status" value="1"/>
</dbReference>
<dbReference type="SMART" id="SM00086">
    <property type="entry name" value="PAC"/>
    <property type="match status" value="3"/>
</dbReference>
<feature type="domain" description="PAC" evidence="17">
    <location>
        <begin position="351"/>
        <end position="403"/>
    </location>
</feature>
<evidence type="ECO:0000256" key="9">
    <source>
        <dbReference type="ARBA" id="ARBA00022737"/>
    </source>
</evidence>
<dbReference type="PATRIC" id="fig|42253.5.peg.2521"/>
<dbReference type="InterPro" id="IPR001610">
    <property type="entry name" value="PAC"/>
</dbReference>
<dbReference type="InterPro" id="IPR000014">
    <property type="entry name" value="PAS"/>
</dbReference>
<evidence type="ECO:0000256" key="8">
    <source>
        <dbReference type="ARBA" id="ARBA00022692"/>
    </source>
</evidence>
<evidence type="ECO:0000259" key="15">
    <source>
        <dbReference type="PROSITE" id="PS50110"/>
    </source>
</evidence>
<dbReference type="SUPFAM" id="SSF52172">
    <property type="entry name" value="CheY-like"/>
    <property type="match status" value="1"/>
</dbReference>
<keyword evidence="13" id="KW-0472">Membrane</keyword>
<keyword evidence="8" id="KW-0812">Transmembrane</keyword>
<dbReference type="Gene3D" id="2.10.70.100">
    <property type="match status" value="1"/>
</dbReference>
<feature type="modified residue" description="4-aspartylphosphate" evidence="14">
    <location>
        <position position="727"/>
    </location>
</feature>
<gene>
    <name evidence="18" type="ORF">NITMOv2_2556</name>
</gene>
<dbReference type="InterPro" id="IPR052162">
    <property type="entry name" value="Sensor_kinase/Photoreceptor"/>
</dbReference>
<evidence type="ECO:0000313" key="19">
    <source>
        <dbReference type="Proteomes" id="UP000069205"/>
    </source>
</evidence>
<dbReference type="InterPro" id="IPR001789">
    <property type="entry name" value="Sig_transdc_resp-reg_receiver"/>
</dbReference>
<dbReference type="PANTHER" id="PTHR43304">
    <property type="entry name" value="PHYTOCHROME-LIKE PROTEIN CPH1"/>
    <property type="match status" value="1"/>
</dbReference>
<keyword evidence="12" id="KW-1133">Transmembrane helix</keyword>
<dbReference type="GO" id="GO:0000155">
    <property type="term" value="F:phosphorelay sensor kinase activity"/>
    <property type="evidence" value="ECO:0007669"/>
    <property type="project" value="InterPro"/>
</dbReference>
<dbReference type="GO" id="GO:0046983">
    <property type="term" value="F:protein dimerization activity"/>
    <property type="evidence" value="ECO:0007669"/>
    <property type="project" value="InterPro"/>
</dbReference>
<evidence type="ECO:0000256" key="4">
    <source>
        <dbReference type="ARBA" id="ARBA00022475"/>
    </source>
</evidence>
<dbReference type="InterPro" id="IPR036890">
    <property type="entry name" value="HATPase_C_sf"/>
</dbReference>
<dbReference type="Pfam" id="PF02518">
    <property type="entry name" value="HATPase_c"/>
    <property type="match status" value="1"/>
</dbReference>
<evidence type="ECO:0000259" key="17">
    <source>
        <dbReference type="PROSITE" id="PS50113"/>
    </source>
</evidence>
<dbReference type="InterPro" id="IPR013767">
    <property type="entry name" value="PAS_fold"/>
</dbReference>
<keyword evidence="10" id="KW-0547">Nucleotide-binding</keyword>
<evidence type="ECO:0000256" key="12">
    <source>
        <dbReference type="ARBA" id="ARBA00022989"/>
    </source>
</evidence>
<dbReference type="Pfam" id="PF08447">
    <property type="entry name" value="PAS_3"/>
    <property type="match status" value="2"/>
</dbReference>
<dbReference type="InterPro" id="IPR013655">
    <property type="entry name" value="PAS_fold_3"/>
</dbReference>
<dbReference type="KEGG" id="nmv:NITMOv2_2556"/>
<feature type="domain" description="PAC" evidence="17">
    <location>
        <begin position="223"/>
        <end position="275"/>
    </location>
</feature>
<dbReference type="Proteomes" id="UP000069205">
    <property type="component" value="Chromosome"/>
</dbReference>
<dbReference type="OrthoDB" id="9813151at2"/>
<reference evidence="18 19" key="1">
    <citation type="journal article" date="2015" name="Proc. Natl. Acad. Sci. U.S.A.">
        <title>Expanded metabolic versatility of ubiquitous nitrite-oxidizing bacteria from the genus Nitrospira.</title>
        <authorList>
            <person name="Koch H."/>
            <person name="Lucker S."/>
            <person name="Albertsen M."/>
            <person name="Kitzinger K."/>
            <person name="Herbold C."/>
            <person name="Spieck E."/>
            <person name="Nielsen P.H."/>
            <person name="Wagner M."/>
            <person name="Daims H."/>
        </authorList>
    </citation>
    <scope>NUCLEOTIDE SEQUENCE [LARGE SCALE GENOMIC DNA]</scope>
    <source>
        <strain evidence="18 19">NSP M-1</strain>
    </source>
</reference>
<dbReference type="Gene3D" id="3.30.450.20">
    <property type="entry name" value="PAS domain"/>
    <property type="match status" value="3"/>
</dbReference>
<evidence type="ECO:0000256" key="7">
    <source>
        <dbReference type="ARBA" id="ARBA00022679"/>
    </source>
</evidence>
<dbReference type="Pfam" id="PF00989">
    <property type="entry name" value="PAS"/>
    <property type="match status" value="1"/>
</dbReference>
<evidence type="ECO:0000256" key="1">
    <source>
        <dbReference type="ARBA" id="ARBA00000085"/>
    </source>
</evidence>
<dbReference type="Gene3D" id="1.20.5.1930">
    <property type="match status" value="1"/>
</dbReference>
<protein>
    <recommendedName>
        <fullName evidence="3">histidine kinase</fullName>
        <ecNumber evidence="3">2.7.13.3</ecNumber>
    </recommendedName>
</protein>
<dbReference type="PROSITE" id="PS50110">
    <property type="entry name" value="RESPONSE_REGULATORY"/>
    <property type="match status" value="1"/>
</dbReference>
<dbReference type="InterPro" id="IPR011006">
    <property type="entry name" value="CheY-like_superfamily"/>
</dbReference>
<evidence type="ECO:0000259" key="16">
    <source>
        <dbReference type="PROSITE" id="PS50112"/>
    </source>
</evidence>
<name>A0A0K2GDP5_NITMO</name>
<dbReference type="SMART" id="SM00091">
    <property type="entry name" value="PAS"/>
    <property type="match status" value="3"/>
</dbReference>
<dbReference type="PROSITE" id="PS50112">
    <property type="entry name" value="PAS"/>
    <property type="match status" value="3"/>
</dbReference>
<evidence type="ECO:0000256" key="11">
    <source>
        <dbReference type="ARBA" id="ARBA00022777"/>
    </source>
</evidence>
<feature type="domain" description="PAS" evidence="16">
    <location>
        <begin position="148"/>
        <end position="220"/>
    </location>
</feature>
<keyword evidence="11" id="KW-0418">Kinase</keyword>
<dbReference type="FunFam" id="2.10.70.100:FF:000001">
    <property type="entry name" value="Sensory transduction histidine kinase"/>
    <property type="match status" value="1"/>
</dbReference>
<dbReference type="PROSITE" id="PS50113">
    <property type="entry name" value="PAC"/>
    <property type="match status" value="3"/>
</dbReference>
<dbReference type="GO" id="GO:0005886">
    <property type="term" value="C:plasma membrane"/>
    <property type="evidence" value="ECO:0007669"/>
    <property type="project" value="UniProtKB-SubCell"/>
</dbReference>
<evidence type="ECO:0000256" key="14">
    <source>
        <dbReference type="PROSITE-ProRule" id="PRU00169"/>
    </source>
</evidence>
<dbReference type="AlphaFoldDB" id="A0A0K2GDP5"/>